<comment type="caution">
    <text evidence="2">The sequence shown here is derived from an EMBL/GenBank/DDBJ whole genome shotgun (WGS) entry which is preliminary data.</text>
</comment>
<evidence type="ECO:0000313" key="3">
    <source>
        <dbReference type="Proteomes" id="UP000237000"/>
    </source>
</evidence>
<gene>
    <name evidence="2" type="ORF">TorRG33x02_338310</name>
</gene>
<reference evidence="3" key="1">
    <citation type="submission" date="2016-06" db="EMBL/GenBank/DDBJ databases">
        <title>Parallel loss of symbiosis genes in relatives of nitrogen-fixing non-legume Parasponia.</title>
        <authorList>
            <person name="Van Velzen R."/>
            <person name="Holmer R."/>
            <person name="Bu F."/>
            <person name="Rutten L."/>
            <person name="Van Zeijl A."/>
            <person name="Liu W."/>
            <person name="Santuari L."/>
            <person name="Cao Q."/>
            <person name="Sharma T."/>
            <person name="Shen D."/>
            <person name="Roswanjaya Y."/>
            <person name="Wardhani T."/>
            <person name="Kalhor M.S."/>
            <person name="Jansen J."/>
            <person name="Van den Hoogen J."/>
            <person name="Gungor B."/>
            <person name="Hartog M."/>
            <person name="Hontelez J."/>
            <person name="Verver J."/>
            <person name="Yang W.-C."/>
            <person name="Schijlen E."/>
            <person name="Repin R."/>
            <person name="Schilthuizen M."/>
            <person name="Schranz E."/>
            <person name="Heidstra R."/>
            <person name="Miyata K."/>
            <person name="Fedorova E."/>
            <person name="Kohlen W."/>
            <person name="Bisseling T."/>
            <person name="Smit S."/>
            <person name="Geurts R."/>
        </authorList>
    </citation>
    <scope>NUCLEOTIDE SEQUENCE [LARGE SCALE GENOMIC DNA]</scope>
    <source>
        <strain evidence="3">cv. RG33-2</strain>
    </source>
</reference>
<feature type="region of interest" description="Disordered" evidence="1">
    <location>
        <begin position="25"/>
        <end position="55"/>
    </location>
</feature>
<name>A0A2P5AXT3_TREOI</name>
<evidence type="ECO:0000313" key="2">
    <source>
        <dbReference type="EMBL" id="PON41331.1"/>
    </source>
</evidence>
<feature type="compositionally biased region" description="Basic and acidic residues" evidence="1">
    <location>
        <begin position="45"/>
        <end position="55"/>
    </location>
</feature>
<organism evidence="2 3">
    <name type="scientific">Trema orientale</name>
    <name type="common">Charcoal tree</name>
    <name type="synonym">Celtis orientalis</name>
    <dbReference type="NCBI Taxonomy" id="63057"/>
    <lineage>
        <taxon>Eukaryota</taxon>
        <taxon>Viridiplantae</taxon>
        <taxon>Streptophyta</taxon>
        <taxon>Embryophyta</taxon>
        <taxon>Tracheophyta</taxon>
        <taxon>Spermatophyta</taxon>
        <taxon>Magnoliopsida</taxon>
        <taxon>eudicotyledons</taxon>
        <taxon>Gunneridae</taxon>
        <taxon>Pentapetalae</taxon>
        <taxon>rosids</taxon>
        <taxon>fabids</taxon>
        <taxon>Rosales</taxon>
        <taxon>Cannabaceae</taxon>
        <taxon>Trema</taxon>
    </lineage>
</organism>
<evidence type="ECO:0000256" key="1">
    <source>
        <dbReference type="SAM" id="MobiDB-lite"/>
    </source>
</evidence>
<protein>
    <submittedName>
        <fullName evidence="2">Uncharacterized protein</fullName>
    </submittedName>
</protein>
<sequence length="55" mass="6266">MERGAGKQHLGDADKKLYYIKRRTSIEPNTKTIDAGPTISRHDHRNLDGDGHEKH</sequence>
<dbReference type="AlphaFoldDB" id="A0A2P5AXT3"/>
<dbReference type="EMBL" id="JXTC01000663">
    <property type="protein sequence ID" value="PON41331.1"/>
    <property type="molecule type" value="Genomic_DNA"/>
</dbReference>
<dbReference type="Proteomes" id="UP000237000">
    <property type="component" value="Unassembled WGS sequence"/>
</dbReference>
<dbReference type="InParanoid" id="A0A2P5AXT3"/>
<keyword evidence="3" id="KW-1185">Reference proteome</keyword>
<accession>A0A2P5AXT3</accession>
<proteinExistence type="predicted"/>